<evidence type="ECO:0000256" key="2">
    <source>
        <dbReference type="ARBA" id="ARBA00022737"/>
    </source>
</evidence>
<feature type="compositionally biased region" description="Polar residues" evidence="6">
    <location>
        <begin position="645"/>
        <end position="654"/>
    </location>
</feature>
<dbReference type="Proteomes" id="UP000827284">
    <property type="component" value="Unassembled WGS sequence"/>
</dbReference>
<evidence type="ECO:0000256" key="4">
    <source>
        <dbReference type="ARBA" id="ARBA00022833"/>
    </source>
</evidence>
<feature type="region of interest" description="Disordered" evidence="6">
    <location>
        <begin position="344"/>
        <end position="405"/>
    </location>
</feature>
<comment type="caution">
    <text evidence="8">The sequence shown here is derived from an EMBL/GenBank/DDBJ whole genome shotgun (WGS) entry which is preliminary data.</text>
</comment>
<protein>
    <submittedName>
        <fullName evidence="8">Arf-GAP domain and FG repeats-containing protein 1</fullName>
    </submittedName>
</protein>
<evidence type="ECO:0000256" key="5">
    <source>
        <dbReference type="PROSITE-ProRule" id="PRU00288"/>
    </source>
</evidence>
<dbReference type="PRINTS" id="PR00405">
    <property type="entry name" value="REVINTRACTNG"/>
</dbReference>
<keyword evidence="2" id="KW-0677">Repeat</keyword>
<keyword evidence="3 5" id="KW-0863">Zinc-finger</keyword>
<keyword evidence="1" id="KW-0479">Metal-binding</keyword>
<name>A0A9P3H3L8_9FUNG</name>
<feature type="region of interest" description="Disordered" evidence="6">
    <location>
        <begin position="430"/>
        <end position="450"/>
    </location>
</feature>
<evidence type="ECO:0000313" key="9">
    <source>
        <dbReference type="Proteomes" id="UP000827284"/>
    </source>
</evidence>
<feature type="compositionally biased region" description="Low complexity" evidence="6">
    <location>
        <begin position="612"/>
        <end position="636"/>
    </location>
</feature>
<dbReference type="GO" id="GO:0005737">
    <property type="term" value="C:cytoplasm"/>
    <property type="evidence" value="ECO:0007669"/>
    <property type="project" value="TreeGrafter"/>
</dbReference>
<evidence type="ECO:0000256" key="3">
    <source>
        <dbReference type="ARBA" id="ARBA00022771"/>
    </source>
</evidence>
<dbReference type="SMART" id="SM00105">
    <property type="entry name" value="ArfGap"/>
    <property type="match status" value="1"/>
</dbReference>
<feature type="compositionally biased region" description="Low complexity" evidence="6">
    <location>
        <begin position="358"/>
        <end position="380"/>
    </location>
</feature>
<feature type="compositionally biased region" description="Polar residues" evidence="6">
    <location>
        <begin position="557"/>
        <end position="566"/>
    </location>
</feature>
<reference evidence="8" key="2">
    <citation type="journal article" date="2022" name="Microbiol. Resour. Announc.">
        <title>Whole-Genome Sequence of Entomortierella parvispora E1425, a Mucoromycotan Fungus Associated with Burkholderiaceae-Related Endosymbiotic Bacteria.</title>
        <authorList>
            <person name="Herlambang A."/>
            <person name="Guo Y."/>
            <person name="Takashima Y."/>
            <person name="Narisawa K."/>
            <person name="Ohta H."/>
            <person name="Nishizawa T."/>
        </authorList>
    </citation>
    <scope>NUCLEOTIDE SEQUENCE</scope>
    <source>
        <strain evidence="8">E1425</strain>
    </source>
</reference>
<keyword evidence="9" id="KW-1185">Reference proteome</keyword>
<feature type="compositionally biased region" description="Polar residues" evidence="6">
    <location>
        <begin position="344"/>
        <end position="357"/>
    </location>
</feature>
<feature type="region of interest" description="Disordered" evidence="6">
    <location>
        <begin position="610"/>
        <end position="670"/>
    </location>
</feature>
<evidence type="ECO:0000256" key="1">
    <source>
        <dbReference type="ARBA" id="ARBA00022723"/>
    </source>
</evidence>
<dbReference type="GO" id="GO:0008270">
    <property type="term" value="F:zinc ion binding"/>
    <property type="evidence" value="ECO:0007669"/>
    <property type="project" value="UniProtKB-KW"/>
</dbReference>
<dbReference type="OrthoDB" id="6036at2759"/>
<dbReference type="InterPro" id="IPR038508">
    <property type="entry name" value="ArfGAP_dom_sf"/>
</dbReference>
<feature type="compositionally biased region" description="Low complexity" evidence="6">
    <location>
        <begin position="139"/>
        <end position="152"/>
    </location>
</feature>
<sequence>MSRRLDDKHSRILTGLLKLPENKKCFDCPSKVNVYANLFNSTFICERCSGLHRELNHRVKSISASTFTPEEVAGLQKGGNAAAKRIWLATWSWREYPEPDAHDMDELRQFMRAKYVKKLWFVDPHTSAESVSPAEARVSQPSSTTCSPTSLTGAATTPTHDVVAERMRAIAKSQSIDGLNNQSSTNTNISSPTSSTHQGRTLSRKSSTISSDSGSTTLSKSTDLSSVTSSPFNPAGSKQSAPPSLAQQQYQQQGQQQSQQQQQPQQQQQQQRRPSAPQQSQWSFDNFMGVMSPGAATPMGQQNTQDSYAFPMTSTPAAVSDASDPFSLATNAFSNMSLASNNTPRFMSASPLTSPGLQQQQSFGYTQQQQQQQQQQQSQQHSARPILAPSTSSMSSSDFFANFSTPSLMTSPLPAQTNQQELQDPFSLSAGQNVQQKQQSPSDYASLQGLDFGVSNGMPATSAYTSVNMPTIGATTGARSFDDYLSALGQGRQQPQQQQSGNAFGMAPTSSSAAPAVSSYDNMFGVPAMQSPPSNLLSGNPFGLQQPPVQSQPLQQTSMPSLQRAQTAPMAPANNPFAMFAKQVSTPPVPAIPTHFQQQLLSDPFGNASKFQYQQQQQQQQQEHPQQPQWQRQPQQQHHDYFSAPLTTPSSSNPFAIAAQQGSSASSPFY</sequence>
<reference evidence="8" key="1">
    <citation type="submission" date="2021-11" db="EMBL/GenBank/DDBJ databases">
        <authorList>
            <person name="Herlambang A."/>
            <person name="Guo Y."/>
            <person name="Takashima Y."/>
            <person name="Nishizawa T."/>
        </authorList>
    </citation>
    <scope>NUCLEOTIDE SEQUENCE</scope>
    <source>
        <strain evidence="8">E1425</strain>
    </source>
</reference>
<feature type="compositionally biased region" description="Low complexity" evidence="6">
    <location>
        <begin position="180"/>
        <end position="196"/>
    </location>
</feature>
<feature type="compositionally biased region" description="Low complexity" evidence="6">
    <location>
        <begin position="204"/>
        <end position="230"/>
    </location>
</feature>
<dbReference type="PROSITE" id="PS50115">
    <property type="entry name" value="ARFGAP"/>
    <property type="match status" value="1"/>
</dbReference>
<dbReference type="CDD" id="cd08838">
    <property type="entry name" value="ArfGap_AGFG"/>
    <property type="match status" value="1"/>
</dbReference>
<dbReference type="SUPFAM" id="SSF57863">
    <property type="entry name" value="ArfGap/RecO-like zinc finger"/>
    <property type="match status" value="1"/>
</dbReference>
<dbReference type="Gene3D" id="1.10.220.150">
    <property type="entry name" value="Arf GTPase activating protein"/>
    <property type="match status" value="1"/>
</dbReference>
<dbReference type="AlphaFoldDB" id="A0A9P3H3L8"/>
<feature type="region of interest" description="Disordered" evidence="6">
    <location>
        <begin position="130"/>
        <end position="158"/>
    </location>
</feature>
<dbReference type="InterPro" id="IPR037278">
    <property type="entry name" value="ARFGAP/RecO"/>
</dbReference>
<dbReference type="GO" id="GO:0016020">
    <property type="term" value="C:membrane"/>
    <property type="evidence" value="ECO:0007669"/>
    <property type="project" value="TreeGrafter"/>
</dbReference>
<feature type="region of interest" description="Disordered" evidence="6">
    <location>
        <begin position="531"/>
        <end position="569"/>
    </location>
</feature>
<keyword evidence="4" id="KW-0862">Zinc</keyword>
<gene>
    <name evidence="8" type="ORF">EMPS_01778</name>
</gene>
<dbReference type="Pfam" id="PF01412">
    <property type="entry name" value="ArfGap"/>
    <property type="match status" value="1"/>
</dbReference>
<dbReference type="InterPro" id="IPR052248">
    <property type="entry name" value="Arf-GAP_FG-repeat_protein"/>
</dbReference>
<dbReference type="EMBL" id="BQFW01000002">
    <property type="protein sequence ID" value="GJJ69432.1"/>
    <property type="molecule type" value="Genomic_DNA"/>
</dbReference>
<feature type="compositionally biased region" description="Polar residues" evidence="6">
    <location>
        <begin position="430"/>
        <end position="445"/>
    </location>
</feature>
<dbReference type="PANTHER" id="PTHR46134:SF3">
    <property type="entry name" value="ARFGAP WITH FG REPEATS 1"/>
    <property type="match status" value="1"/>
</dbReference>
<evidence type="ECO:0000313" key="8">
    <source>
        <dbReference type="EMBL" id="GJJ69432.1"/>
    </source>
</evidence>
<feature type="region of interest" description="Disordered" evidence="6">
    <location>
        <begin position="174"/>
        <end position="306"/>
    </location>
</feature>
<organism evidence="8 9">
    <name type="scientific">Entomortierella parvispora</name>
    <dbReference type="NCBI Taxonomy" id="205924"/>
    <lineage>
        <taxon>Eukaryota</taxon>
        <taxon>Fungi</taxon>
        <taxon>Fungi incertae sedis</taxon>
        <taxon>Mucoromycota</taxon>
        <taxon>Mortierellomycotina</taxon>
        <taxon>Mortierellomycetes</taxon>
        <taxon>Mortierellales</taxon>
        <taxon>Mortierellaceae</taxon>
        <taxon>Entomortierella</taxon>
    </lineage>
</organism>
<feature type="compositionally biased region" description="Low complexity" evidence="6">
    <location>
        <begin position="544"/>
        <end position="556"/>
    </location>
</feature>
<proteinExistence type="predicted"/>
<feature type="domain" description="Arf-GAP" evidence="7">
    <location>
        <begin position="10"/>
        <end position="129"/>
    </location>
</feature>
<dbReference type="PANTHER" id="PTHR46134">
    <property type="entry name" value="DRONGO, ISOFORM F"/>
    <property type="match status" value="1"/>
</dbReference>
<accession>A0A9P3H3L8</accession>
<dbReference type="InterPro" id="IPR001164">
    <property type="entry name" value="ArfGAP_dom"/>
</dbReference>
<evidence type="ECO:0000259" key="7">
    <source>
        <dbReference type="PROSITE" id="PS50115"/>
    </source>
</evidence>
<feature type="compositionally biased region" description="Low complexity" evidence="6">
    <location>
        <begin position="390"/>
        <end position="404"/>
    </location>
</feature>
<feature type="compositionally biased region" description="Low complexity" evidence="6">
    <location>
        <begin position="656"/>
        <end position="670"/>
    </location>
</feature>
<feature type="region of interest" description="Disordered" evidence="6">
    <location>
        <begin position="490"/>
        <end position="512"/>
    </location>
</feature>
<dbReference type="GO" id="GO:0005096">
    <property type="term" value="F:GTPase activator activity"/>
    <property type="evidence" value="ECO:0007669"/>
    <property type="project" value="InterPro"/>
</dbReference>
<feature type="compositionally biased region" description="Low complexity" evidence="6">
    <location>
        <begin position="239"/>
        <end position="281"/>
    </location>
</feature>
<evidence type="ECO:0000256" key="6">
    <source>
        <dbReference type="SAM" id="MobiDB-lite"/>
    </source>
</evidence>